<dbReference type="EMBL" id="CP007536">
    <property type="protein sequence ID" value="AIC16625.1"/>
    <property type="molecule type" value="Genomic_DNA"/>
</dbReference>
<name>A0A060HN72_9ARCH</name>
<dbReference type="Proteomes" id="UP000027093">
    <property type="component" value="Chromosome"/>
</dbReference>
<gene>
    <name evidence="2" type="ORF">NVIE_023650</name>
</gene>
<dbReference type="KEGG" id="nvn:NVIE_023650"/>
<dbReference type="InterPro" id="IPR013087">
    <property type="entry name" value="Znf_C2H2_type"/>
</dbReference>
<dbReference type="OrthoDB" id="373236at2157"/>
<proteinExistence type="predicted"/>
<evidence type="ECO:0000259" key="1">
    <source>
        <dbReference type="PROSITE" id="PS50157"/>
    </source>
</evidence>
<dbReference type="HOGENOM" id="CLU_3039195_0_0_2"/>
<dbReference type="PROSITE" id="PS00028">
    <property type="entry name" value="ZINC_FINGER_C2H2_1"/>
    <property type="match status" value="1"/>
</dbReference>
<evidence type="ECO:0000313" key="2">
    <source>
        <dbReference type="EMBL" id="AIC16625.1"/>
    </source>
</evidence>
<dbReference type="PROSITE" id="PS50157">
    <property type="entry name" value="ZINC_FINGER_C2H2_2"/>
    <property type="match status" value="1"/>
</dbReference>
<dbReference type="AlphaFoldDB" id="A0A060HN72"/>
<organism evidence="2 3">
    <name type="scientific">Nitrososphaera viennensis EN76</name>
    <dbReference type="NCBI Taxonomy" id="926571"/>
    <lineage>
        <taxon>Archaea</taxon>
        <taxon>Nitrososphaerota</taxon>
        <taxon>Nitrososphaeria</taxon>
        <taxon>Nitrososphaerales</taxon>
        <taxon>Nitrososphaeraceae</taxon>
        <taxon>Nitrososphaera</taxon>
    </lineage>
</organism>
<reference evidence="2 3" key="1">
    <citation type="journal article" date="2014" name="Int. J. Syst. Evol. Microbiol.">
        <title>Nitrososphaera viennensis gen. nov., sp. nov., an aerobic and mesophilic, ammonia-oxidizing archaeon from soil and a member of the archaeal phylum Thaumarchaeota.</title>
        <authorList>
            <person name="Stieglmeier M."/>
            <person name="Klingl A."/>
            <person name="Alves R.J."/>
            <person name="Rittmann S.K."/>
            <person name="Melcher M."/>
            <person name="Leisch N."/>
            <person name="Schleper C."/>
        </authorList>
    </citation>
    <scope>NUCLEOTIDE SEQUENCE [LARGE SCALE GENOMIC DNA]</scope>
    <source>
        <strain evidence="2">EN76</strain>
    </source>
</reference>
<dbReference type="GeneID" id="74947603"/>
<sequence length="54" mass="6588">MTFALSRYFANAFRARPEKRPPKYKWSCYMCQLAFDDLQDREEHVRTVHYGEVE</sequence>
<keyword evidence="3" id="KW-1185">Reference proteome</keyword>
<protein>
    <recommendedName>
        <fullName evidence="1">C2H2-type domain-containing protein</fullName>
    </recommendedName>
</protein>
<feature type="domain" description="C2H2-type" evidence="1">
    <location>
        <begin position="26"/>
        <end position="54"/>
    </location>
</feature>
<evidence type="ECO:0000313" key="3">
    <source>
        <dbReference type="Proteomes" id="UP000027093"/>
    </source>
</evidence>
<accession>A0A060HN72</accession>
<dbReference type="RefSeq" id="WP_158435217.1">
    <property type="nucleotide sequence ID" value="NZ_CP007536.1"/>
</dbReference>